<organism evidence="4 5">
    <name type="scientific">Peptoclostridium litorale DSM 5388</name>
    <dbReference type="NCBI Taxonomy" id="1121324"/>
    <lineage>
        <taxon>Bacteria</taxon>
        <taxon>Bacillati</taxon>
        <taxon>Bacillota</taxon>
        <taxon>Clostridia</taxon>
        <taxon>Peptostreptococcales</taxon>
        <taxon>Peptoclostridiaceae</taxon>
        <taxon>Peptoclostridium</taxon>
    </lineage>
</organism>
<name>A0A069REB1_PEPLI</name>
<gene>
    <name evidence="4" type="ORF">CLIT_10c00980</name>
    <name evidence="3" type="ORF">CLIT_23c02160</name>
</gene>
<dbReference type="SUPFAM" id="SSF52499">
    <property type="entry name" value="Isochorismatase-like hydrolases"/>
    <property type="match status" value="1"/>
</dbReference>
<proteinExistence type="inferred from homology"/>
<dbReference type="RefSeq" id="WP_052636014.1">
    <property type="nucleotide sequence ID" value="NZ_FSRH01000004.1"/>
</dbReference>
<dbReference type="PANTHER" id="PTHR11080">
    <property type="entry name" value="PYRAZINAMIDASE/NICOTINAMIDASE"/>
    <property type="match status" value="1"/>
</dbReference>
<accession>A0A069REB1</accession>
<comment type="caution">
    <text evidence="4">The sequence shown here is derived from an EMBL/GenBank/DDBJ whole genome shotgun (WGS) entry which is preliminary data.</text>
</comment>
<sequence length="304" mass="34724">MGTLKRVIDDIVDLRAIGGRSDIHPDEVLQKASYEDKIPSSKDEKRVLLLAIDVQNDFMENGSLPVKGSHADVQNLIKFIHSNAGGISKIIASMDTHTYYQIFHPSWWIGKDKQHPEPFTPIRLEDIENGTWMPVKYEKHSRKYVEYLERNAKKTLVIWPYHCLLGTFGNSLEGQFANMAYYHSAVRDTDFEIVVKGTSPLSEMYGIFKPEYDEGVEISTGLLDRLSDFDMILIAGEAKSHCVLESLLQILEYYKDDKPVTENIYILEDCTSSIEGFEDETEKVFLGLEKDYGIKRVNSTDLKL</sequence>
<dbReference type="InterPro" id="IPR036380">
    <property type="entry name" value="Isochorismatase-like_sf"/>
</dbReference>
<comment type="similarity">
    <text evidence="1">Belongs to the isochorismatase family.</text>
</comment>
<evidence type="ECO:0000256" key="1">
    <source>
        <dbReference type="ARBA" id="ARBA00006336"/>
    </source>
</evidence>
<evidence type="ECO:0000313" key="3">
    <source>
        <dbReference type="EMBL" id="KDR93944.1"/>
    </source>
</evidence>
<dbReference type="Gene3D" id="3.40.50.850">
    <property type="entry name" value="Isochorismatase-like"/>
    <property type="match status" value="1"/>
</dbReference>
<dbReference type="STRING" id="1121324.CLIT_10c00980"/>
<dbReference type="InterPro" id="IPR052347">
    <property type="entry name" value="Isochorismatase_Nicotinamidase"/>
</dbReference>
<evidence type="ECO:0008006" key="6">
    <source>
        <dbReference type="Google" id="ProtNLM"/>
    </source>
</evidence>
<dbReference type="Proteomes" id="UP000027946">
    <property type="component" value="Unassembled WGS sequence"/>
</dbReference>
<evidence type="ECO:0000313" key="4">
    <source>
        <dbReference type="EMBL" id="KDR95371.1"/>
    </source>
</evidence>
<dbReference type="AlphaFoldDB" id="A0A069REB1"/>
<keyword evidence="5" id="KW-1185">Reference proteome</keyword>
<dbReference type="OrthoDB" id="9796485at2"/>
<dbReference type="GO" id="GO:0016787">
    <property type="term" value="F:hydrolase activity"/>
    <property type="evidence" value="ECO:0007669"/>
    <property type="project" value="UniProtKB-KW"/>
</dbReference>
<dbReference type="EMBL" id="JJMM01000010">
    <property type="protein sequence ID" value="KDR95371.1"/>
    <property type="molecule type" value="Genomic_DNA"/>
</dbReference>
<evidence type="ECO:0000313" key="5">
    <source>
        <dbReference type="Proteomes" id="UP000027946"/>
    </source>
</evidence>
<dbReference type="eggNOG" id="COG1335">
    <property type="taxonomic scope" value="Bacteria"/>
</dbReference>
<evidence type="ECO:0000256" key="2">
    <source>
        <dbReference type="ARBA" id="ARBA00022801"/>
    </source>
</evidence>
<dbReference type="EMBL" id="JJMM01000026">
    <property type="protein sequence ID" value="KDR93944.1"/>
    <property type="molecule type" value="Genomic_DNA"/>
</dbReference>
<reference evidence="4 5" key="1">
    <citation type="submission" date="2014-03" db="EMBL/GenBank/DDBJ databases">
        <title>Genome sequence of Clostridium litorale W6, DSM 5388.</title>
        <authorList>
            <person name="Poehlein A."/>
            <person name="Jagirdar A."/>
            <person name="Khonsari B."/>
            <person name="Chibani C.M."/>
            <person name="Gutierrez Gutierrez D.A."/>
            <person name="Davydova E."/>
            <person name="Alghaithi H.S."/>
            <person name="Nair K.P."/>
            <person name="Dhamotharan K."/>
            <person name="Chandran L."/>
            <person name="G W."/>
            <person name="Daniel R."/>
        </authorList>
    </citation>
    <scope>NUCLEOTIDE SEQUENCE [LARGE SCALE GENOMIC DNA]</scope>
    <source>
        <strain evidence="4 5">W6</strain>
    </source>
</reference>
<keyword evidence="2" id="KW-0378">Hydrolase</keyword>
<protein>
    <recommendedName>
        <fullName evidence="6">Nicotinamidase</fullName>
    </recommendedName>
</protein>
<dbReference type="PANTHER" id="PTHR11080:SF2">
    <property type="entry name" value="LD05707P"/>
    <property type="match status" value="1"/>
</dbReference>